<dbReference type="EMBL" id="JYDQ01000243">
    <property type="protein sequence ID" value="KRY10106.1"/>
    <property type="molecule type" value="Genomic_DNA"/>
</dbReference>
<name>A0A0V0ZDJ7_9BILA</name>
<comment type="caution">
    <text evidence="1">The sequence shown here is derived from an EMBL/GenBank/DDBJ whole genome shotgun (WGS) entry which is preliminary data.</text>
</comment>
<gene>
    <name evidence="1" type="ORF">T12_5224</name>
</gene>
<sequence length="114" mass="13107">MKKHCPEVNWNIVDSLTCNITGYHLHMGHYSFDYDKCDQLESSETEFKEHISHQRCTSETCQANSMHVEVQLRLSGKLEDYLSVSNQQVSVSVLYYGIGNCMRTTVSFSYVKEG</sequence>
<organism evidence="1 2">
    <name type="scientific">Trichinella patagoniensis</name>
    <dbReference type="NCBI Taxonomy" id="990121"/>
    <lineage>
        <taxon>Eukaryota</taxon>
        <taxon>Metazoa</taxon>
        <taxon>Ecdysozoa</taxon>
        <taxon>Nematoda</taxon>
        <taxon>Enoplea</taxon>
        <taxon>Dorylaimia</taxon>
        <taxon>Trichinellida</taxon>
        <taxon>Trichinellidae</taxon>
        <taxon>Trichinella</taxon>
    </lineage>
</organism>
<evidence type="ECO:0000313" key="1">
    <source>
        <dbReference type="EMBL" id="KRY10106.1"/>
    </source>
</evidence>
<dbReference type="OrthoDB" id="10433116at2759"/>
<reference evidence="1 2" key="1">
    <citation type="submission" date="2015-01" db="EMBL/GenBank/DDBJ databases">
        <title>Evolution of Trichinella species and genotypes.</title>
        <authorList>
            <person name="Korhonen P.K."/>
            <person name="Edoardo P."/>
            <person name="Giuseppe L.R."/>
            <person name="Gasser R.B."/>
        </authorList>
    </citation>
    <scope>NUCLEOTIDE SEQUENCE [LARGE SCALE GENOMIC DNA]</scope>
    <source>
        <strain evidence="1">ISS2496</strain>
    </source>
</reference>
<protein>
    <submittedName>
        <fullName evidence="1">Uncharacterized protein</fullName>
    </submittedName>
</protein>
<evidence type="ECO:0000313" key="2">
    <source>
        <dbReference type="Proteomes" id="UP000054783"/>
    </source>
</evidence>
<keyword evidence="2" id="KW-1185">Reference proteome</keyword>
<dbReference type="AlphaFoldDB" id="A0A0V0ZDJ7"/>
<proteinExistence type="predicted"/>
<accession>A0A0V0ZDJ7</accession>
<dbReference type="Proteomes" id="UP000054783">
    <property type="component" value="Unassembled WGS sequence"/>
</dbReference>